<evidence type="ECO:0000313" key="1">
    <source>
        <dbReference type="EMBL" id="OQA51867.1"/>
    </source>
</evidence>
<reference evidence="1" key="1">
    <citation type="submission" date="2017-02" db="EMBL/GenBank/DDBJ databases">
        <title>Delving into the versatile metabolic prowess of the omnipresent phylum Bacteroidetes.</title>
        <authorList>
            <person name="Nobu M.K."/>
            <person name="Mei R."/>
            <person name="Narihiro T."/>
            <person name="Kuroda K."/>
            <person name="Liu W.-T."/>
        </authorList>
    </citation>
    <scope>NUCLEOTIDE SEQUENCE</scope>
    <source>
        <strain evidence="1">ADurb.Bin280</strain>
    </source>
</reference>
<dbReference type="EMBL" id="MWBO01000059">
    <property type="protein sequence ID" value="OQA51867.1"/>
    <property type="molecule type" value="Genomic_DNA"/>
</dbReference>
<gene>
    <name evidence="1" type="ORF">BWY43_00774</name>
</gene>
<comment type="caution">
    <text evidence="1">The sequence shown here is derived from an EMBL/GenBank/DDBJ whole genome shotgun (WGS) entry which is preliminary data.</text>
</comment>
<dbReference type="AlphaFoldDB" id="A0A1V5SBJ4"/>
<sequence>MSRSAYSRFEKGSGVRIAVDVRRSGQAPYHCDIHLSRTIDGKVHLSLANCTELKQVAVRCKEAGGEGSFRTLVAGVTNEFPLDFSVLEVNDQTPLHRIRKAVEGAFVFSRE</sequence>
<proteinExistence type="predicted"/>
<accession>A0A1V5SBJ4</accession>
<name>A0A1V5SBJ4_9BACT</name>
<protein>
    <submittedName>
        <fullName evidence="1">Uncharacterized protein</fullName>
    </submittedName>
</protein>
<organism evidence="1">
    <name type="scientific">candidate division WS2 bacterium ADurb.Bin280</name>
    <dbReference type="NCBI Taxonomy" id="1852829"/>
    <lineage>
        <taxon>Bacteria</taxon>
        <taxon>candidate division WS2</taxon>
    </lineage>
</organism>
<dbReference type="Proteomes" id="UP000485367">
    <property type="component" value="Unassembled WGS sequence"/>
</dbReference>